<protein>
    <submittedName>
        <fullName evidence="1">Uncharacterized protein</fullName>
    </submittedName>
</protein>
<dbReference type="OrthoDB" id="2371612at2759"/>
<gene>
    <name evidence="1" type="ORF">Glove_95g66</name>
</gene>
<accession>A0A397J508</accession>
<name>A0A397J508_9GLOM</name>
<dbReference type="AlphaFoldDB" id="A0A397J508"/>
<reference evidence="1 2" key="1">
    <citation type="submission" date="2018-08" db="EMBL/GenBank/DDBJ databases">
        <title>Genome and evolution of the arbuscular mycorrhizal fungus Diversispora epigaea (formerly Glomus versiforme) and its bacterial endosymbionts.</title>
        <authorList>
            <person name="Sun X."/>
            <person name="Fei Z."/>
            <person name="Harrison M."/>
        </authorList>
    </citation>
    <scope>NUCLEOTIDE SEQUENCE [LARGE SCALE GENOMIC DNA]</scope>
    <source>
        <strain evidence="1 2">IT104</strain>
    </source>
</reference>
<evidence type="ECO:0000313" key="2">
    <source>
        <dbReference type="Proteomes" id="UP000266861"/>
    </source>
</evidence>
<comment type="caution">
    <text evidence="1">The sequence shown here is derived from an EMBL/GenBank/DDBJ whole genome shotgun (WGS) entry which is preliminary data.</text>
</comment>
<dbReference type="PANTHER" id="PTHR31424">
    <property type="entry name" value="PROTEIN CBG23806"/>
    <property type="match status" value="1"/>
</dbReference>
<dbReference type="EMBL" id="PQFF01000090">
    <property type="protein sequence ID" value="RHZ83395.1"/>
    <property type="molecule type" value="Genomic_DNA"/>
</dbReference>
<proteinExistence type="predicted"/>
<organism evidence="1 2">
    <name type="scientific">Diversispora epigaea</name>
    <dbReference type="NCBI Taxonomy" id="1348612"/>
    <lineage>
        <taxon>Eukaryota</taxon>
        <taxon>Fungi</taxon>
        <taxon>Fungi incertae sedis</taxon>
        <taxon>Mucoromycota</taxon>
        <taxon>Glomeromycotina</taxon>
        <taxon>Glomeromycetes</taxon>
        <taxon>Diversisporales</taxon>
        <taxon>Diversisporaceae</taxon>
        <taxon>Diversispora</taxon>
    </lineage>
</organism>
<evidence type="ECO:0000313" key="1">
    <source>
        <dbReference type="EMBL" id="RHZ83395.1"/>
    </source>
</evidence>
<sequence>MDNFSTRTFQHDYPNNPYIDAEYVSGNRIFYSKYKIIALGYYPQNVKYTKKSKNGTQYQIPDEYIVKTEVADRMLHCKTKYISANKVLFTIKWKEDKAEWEVSSERSSSGVISAFFKVKRIKKLQKLDTERIVIDKRKRPLNELSTSQQNKRLISFGQDAHQKINQLILKQRLTSESGKSIRICNIELEAKNKIINLKYNLPVDITKLDALVRRDGYRKLAAIEPHLTREYQIAQRRNEISKLINNQISIEIFNIDQKSIIDEDEDYNNSDGILVDEHEIGNGAYRSIKSLLQILIPIWKNSNSPVLQIGDIIKLKLGGDGQFFMDNFSTRTFQHDYPNNPYIDAEYVSGNRIFYSKYKIIALGYYPQNVKYTKKSKNGTQYQIPDEYIVKTEVADRMLHCKTKYISANKVLFTIKWKEDKAEWEVSSERSSSGVISAFFKVKRIKKLQKLDTERIVIDKRKRPLNELSTSQQNKRLISFGQDAHQKINQLILKQRLTSESGKSIRICNIELEAKNKIINLKYNLPVDITKLDALVRRDGYRKLAAIEPHLTREYQIAQRRNEISKLINNQISIEIFNIDQKSIIDEDEDYNNSDGILVDEHEIGNGAYRSIKSLLQILIPIWKNSNSPVLQIGDIIKLKLGGDGRKEKYNTLEKVAHIFNDQLSELQENGIYDNDNIHWKIEFFFSADWKFMYIIMGLNAPNSKYFCLYCDCELNNRWNMNLQWIINKNTKGQKKPILFPVIKQENYIPDELHLLLRISDVLMECFFNDLFKKKEFEQQIKNQIEQVMKDIKIHFEFFKSKSNGGKWNWTSLMDIQKLWHDFYELYTILRKPFITNSEINNLKIKAKEWINLFCRPNQGQMNSPLQVHGLYKKEDVTPYMHVFSQHIPEFLEKLNEKNLSIRYFSTSSLEKKNHNQVRLFFSGTTMGGGSKEKSVVYDIMEFENRQLYYLLNDTPQKFQMQNINLNNKENKK</sequence>
<dbReference type="Proteomes" id="UP000266861">
    <property type="component" value="Unassembled WGS sequence"/>
</dbReference>
<keyword evidence="2" id="KW-1185">Reference proteome</keyword>
<dbReference type="PANTHER" id="PTHR31424:SF5">
    <property type="entry name" value="APPLE DOMAIN-CONTAINING PROTEIN"/>
    <property type="match status" value="1"/>
</dbReference>